<proteinExistence type="predicted"/>
<comment type="caution">
    <text evidence="2">The sequence shown here is derived from an EMBL/GenBank/DDBJ whole genome shotgun (WGS) entry which is preliminary data.</text>
</comment>
<feature type="compositionally biased region" description="Pro residues" evidence="1">
    <location>
        <begin position="12"/>
        <end position="22"/>
    </location>
</feature>
<organism evidence="2 3">
    <name type="scientific">Trifolium medium</name>
    <dbReference type="NCBI Taxonomy" id="97028"/>
    <lineage>
        <taxon>Eukaryota</taxon>
        <taxon>Viridiplantae</taxon>
        <taxon>Streptophyta</taxon>
        <taxon>Embryophyta</taxon>
        <taxon>Tracheophyta</taxon>
        <taxon>Spermatophyta</taxon>
        <taxon>Magnoliopsida</taxon>
        <taxon>eudicotyledons</taxon>
        <taxon>Gunneridae</taxon>
        <taxon>Pentapetalae</taxon>
        <taxon>rosids</taxon>
        <taxon>fabids</taxon>
        <taxon>Fabales</taxon>
        <taxon>Fabaceae</taxon>
        <taxon>Papilionoideae</taxon>
        <taxon>50 kb inversion clade</taxon>
        <taxon>NPAAA clade</taxon>
        <taxon>Hologalegina</taxon>
        <taxon>IRL clade</taxon>
        <taxon>Trifolieae</taxon>
        <taxon>Trifolium</taxon>
    </lineage>
</organism>
<protein>
    <submittedName>
        <fullName evidence="2">Uncharacterized protein</fullName>
    </submittedName>
</protein>
<keyword evidence="3" id="KW-1185">Reference proteome</keyword>
<evidence type="ECO:0000256" key="1">
    <source>
        <dbReference type="SAM" id="MobiDB-lite"/>
    </source>
</evidence>
<accession>A0A392VE46</accession>
<evidence type="ECO:0000313" key="2">
    <source>
        <dbReference type="EMBL" id="MCI86127.1"/>
    </source>
</evidence>
<dbReference type="AlphaFoldDB" id="A0A392VE46"/>
<feature type="region of interest" description="Disordered" evidence="1">
    <location>
        <begin position="1"/>
        <end position="60"/>
    </location>
</feature>
<sequence length="60" mass="6847">QWKPSANNFYLQPPPPFLPPPSYSLSKKGNPKSVNPSQRIPPPKNRRFPRSAVNASFRCR</sequence>
<feature type="non-terminal residue" evidence="2">
    <location>
        <position position="1"/>
    </location>
</feature>
<name>A0A392VE46_9FABA</name>
<reference evidence="2 3" key="1">
    <citation type="journal article" date="2018" name="Front. Plant Sci.">
        <title>Red Clover (Trifolium pratense) and Zigzag Clover (T. medium) - A Picture of Genomic Similarities and Differences.</title>
        <authorList>
            <person name="Dluhosova J."/>
            <person name="Istvanek J."/>
            <person name="Nedelnik J."/>
            <person name="Repkova J."/>
        </authorList>
    </citation>
    <scope>NUCLEOTIDE SEQUENCE [LARGE SCALE GENOMIC DNA]</scope>
    <source>
        <strain evidence="3">cv. 10/8</strain>
        <tissue evidence="2">Leaf</tissue>
    </source>
</reference>
<evidence type="ECO:0000313" key="3">
    <source>
        <dbReference type="Proteomes" id="UP000265520"/>
    </source>
</evidence>
<dbReference type="Proteomes" id="UP000265520">
    <property type="component" value="Unassembled WGS sequence"/>
</dbReference>
<dbReference type="EMBL" id="LXQA011132349">
    <property type="protein sequence ID" value="MCI86127.1"/>
    <property type="molecule type" value="Genomic_DNA"/>
</dbReference>